<protein>
    <submittedName>
        <fullName evidence="1">Uncharacterized protein</fullName>
    </submittedName>
</protein>
<dbReference type="EMBL" id="JARQWQ010000145">
    <property type="protein sequence ID" value="KAK2548522.1"/>
    <property type="molecule type" value="Genomic_DNA"/>
</dbReference>
<name>A0AAD9USY1_ACRCE</name>
<evidence type="ECO:0000313" key="1">
    <source>
        <dbReference type="EMBL" id="KAK2548522.1"/>
    </source>
</evidence>
<reference evidence="1" key="2">
    <citation type="journal article" date="2023" name="Science">
        <title>Genomic signatures of disease resistance in endangered staghorn corals.</title>
        <authorList>
            <person name="Vollmer S.V."/>
            <person name="Selwyn J.D."/>
            <person name="Despard B.A."/>
            <person name="Roesel C.L."/>
        </authorList>
    </citation>
    <scope>NUCLEOTIDE SEQUENCE</scope>
    <source>
        <strain evidence="1">K2</strain>
    </source>
</reference>
<organism evidence="1 2">
    <name type="scientific">Acropora cervicornis</name>
    <name type="common">Staghorn coral</name>
    <dbReference type="NCBI Taxonomy" id="6130"/>
    <lineage>
        <taxon>Eukaryota</taxon>
        <taxon>Metazoa</taxon>
        <taxon>Cnidaria</taxon>
        <taxon>Anthozoa</taxon>
        <taxon>Hexacorallia</taxon>
        <taxon>Scleractinia</taxon>
        <taxon>Astrocoeniina</taxon>
        <taxon>Acroporidae</taxon>
        <taxon>Acropora</taxon>
    </lineage>
</organism>
<dbReference type="Proteomes" id="UP001249851">
    <property type="component" value="Unassembled WGS sequence"/>
</dbReference>
<reference evidence="1" key="1">
    <citation type="journal article" date="2023" name="G3 (Bethesda)">
        <title>Whole genome assembly and annotation of the endangered Caribbean coral Acropora cervicornis.</title>
        <authorList>
            <person name="Selwyn J.D."/>
            <person name="Vollmer S.V."/>
        </authorList>
    </citation>
    <scope>NUCLEOTIDE SEQUENCE</scope>
    <source>
        <strain evidence="1">K2</strain>
    </source>
</reference>
<gene>
    <name evidence="1" type="ORF">P5673_031307</name>
</gene>
<evidence type="ECO:0000313" key="2">
    <source>
        <dbReference type="Proteomes" id="UP001249851"/>
    </source>
</evidence>
<comment type="caution">
    <text evidence="1">The sequence shown here is derived from an EMBL/GenBank/DDBJ whole genome shotgun (WGS) entry which is preliminary data.</text>
</comment>
<accession>A0AAD9USY1</accession>
<keyword evidence="2" id="KW-1185">Reference proteome</keyword>
<sequence length="169" mass="19058">MAAEEFESASTTNVFDKEKSSLTFLQKIQITFGEEVKTAFEKEEIIDDSSIKDLARREPDAPIFTRLGLTYGKAVKFRNAFGERLQSLQPARPLSPLVKPTMAAIASFTPEMKRLYLSKRKKVGVLATEKWGSEFPKFNSPQMKAELNEFSAKIAPVCSTQRLGSMRRE</sequence>
<dbReference type="AlphaFoldDB" id="A0AAD9USY1"/>
<proteinExistence type="predicted"/>